<dbReference type="SUPFAM" id="SSF53383">
    <property type="entry name" value="PLP-dependent transferases"/>
    <property type="match status" value="1"/>
</dbReference>
<evidence type="ECO:0000313" key="7">
    <source>
        <dbReference type="Ensembl" id="ENSECAP00000060711.1"/>
    </source>
</evidence>
<dbReference type="InterPro" id="IPR050087">
    <property type="entry name" value="AON_synthase_class-II"/>
</dbReference>
<keyword evidence="4" id="KW-0663">Pyridoxal phosphate</keyword>
<accession>A0A9L0RGC1</accession>
<name>A0A9L0RGC1_HORSE</name>
<dbReference type="InterPro" id="IPR004839">
    <property type="entry name" value="Aminotransferase_I/II_large"/>
</dbReference>
<dbReference type="FunFam" id="3.90.1150.10:FF:000004">
    <property type="entry name" value="2-amino-3-ketobutyrate coenzyme A ligase"/>
    <property type="match status" value="1"/>
</dbReference>
<dbReference type="Proteomes" id="UP000002281">
    <property type="component" value="Chromosome 22"/>
</dbReference>
<dbReference type="Pfam" id="PF00155">
    <property type="entry name" value="Aminotran_1_2"/>
    <property type="match status" value="1"/>
</dbReference>
<dbReference type="GO" id="GO:0016746">
    <property type="term" value="F:acyltransferase activity"/>
    <property type="evidence" value="ECO:0007669"/>
    <property type="project" value="UniProtKB-KW"/>
</dbReference>
<organism evidence="7 8">
    <name type="scientific">Equus caballus</name>
    <name type="common">Horse</name>
    <dbReference type="NCBI Taxonomy" id="9796"/>
    <lineage>
        <taxon>Eukaryota</taxon>
        <taxon>Metazoa</taxon>
        <taxon>Chordata</taxon>
        <taxon>Craniata</taxon>
        <taxon>Vertebrata</taxon>
        <taxon>Euteleostomi</taxon>
        <taxon>Mammalia</taxon>
        <taxon>Eutheria</taxon>
        <taxon>Laurasiatheria</taxon>
        <taxon>Perissodactyla</taxon>
        <taxon>Equidae</taxon>
        <taxon>Equus</taxon>
    </lineage>
</organism>
<dbReference type="InterPro" id="IPR015424">
    <property type="entry name" value="PyrdxlP-dep_Trfase"/>
</dbReference>
<proteinExistence type="inferred from homology"/>
<evidence type="ECO:0000256" key="1">
    <source>
        <dbReference type="ARBA" id="ARBA00001933"/>
    </source>
</evidence>
<dbReference type="PANTHER" id="PTHR13693:SF56">
    <property type="entry name" value="SERINE PALMITOYLTRANSFERASE 3"/>
    <property type="match status" value="1"/>
</dbReference>
<comment type="similarity">
    <text evidence="2">Belongs to the class-II pyridoxal-phosphate-dependent aminotransferase family.</text>
</comment>
<dbReference type="GO" id="GO:0030170">
    <property type="term" value="F:pyridoxal phosphate binding"/>
    <property type="evidence" value="ECO:0007669"/>
    <property type="project" value="InterPro"/>
</dbReference>
<evidence type="ECO:0000259" key="6">
    <source>
        <dbReference type="Pfam" id="PF00155"/>
    </source>
</evidence>
<dbReference type="GeneTree" id="ENSGT00940000158513"/>
<keyword evidence="3" id="KW-0808">Transferase</keyword>
<evidence type="ECO:0000313" key="8">
    <source>
        <dbReference type="Proteomes" id="UP000002281"/>
    </source>
</evidence>
<comment type="cofactor">
    <cofactor evidence="1">
        <name>pyridoxal 5'-phosphate</name>
        <dbReference type="ChEBI" id="CHEBI:597326"/>
    </cofactor>
</comment>
<sequence length="128" mass="14671">MAGLQRVQQLAKNTRYFRQRLNEMGFIIYGNEESPVIPLLLYMPGKVAAFARHLLKRKIGVVVVGFPATPLAEARARFCISAAHTREQLDTVLEALDEMGDLLYLKYSRHRKSARPELYDETSFELED</sequence>
<dbReference type="AlphaFoldDB" id="A0A9L0RGC1"/>
<gene>
    <name evidence="7" type="primary">SPTLC3</name>
</gene>
<reference evidence="7" key="3">
    <citation type="submission" date="2025-09" db="UniProtKB">
        <authorList>
            <consortium name="Ensembl"/>
        </authorList>
    </citation>
    <scope>IDENTIFICATION</scope>
    <source>
        <strain evidence="7">Thoroughbred</strain>
    </source>
</reference>
<reference evidence="7" key="2">
    <citation type="submission" date="2025-08" db="UniProtKB">
        <authorList>
            <consortium name="Ensembl"/>
        </authorList>
    </citation>
    <scope>IDENTIFICATION</scope>
    <source>
        <strain evidence="7">Thoroughbred</strain>
    </source>
</reference>
<evidence type="ECO:0000256" key="2">
    <source>
        <dbReference type="ARBA" id="ARBA00008392"/>
    </source>
</evidence>
<keyword evidence="8" id="KW-1185">Reference proteome</keyword>
<evidence type="ECO:0000256" key="4">
    <source>
        <dbReference type="ARBA" id="ARBA00022898"/>
    </source>
</evidence>
<dbReference type="Gene3D" id="3.90.1150.10">
    <property type="entry name" value="Aspartate Aminotransferase, domain 1"/>
    <property type="match status" value="1"/>
</dbReference>
<reference evidence="7 8" key="1">
    <citation type="journal article" date="2009" name="Science">
        <title>Genome sequence, comparative analysis, and population genetics of the domestic horse.</title>
        <authorList>
            <consortium name="Broad Institute Genome Sequencing Platform"/>
            <consortium name="Broad Institute Whole Genome Assembly Team"/>
            <person name="Wade C.M."/>
            <person name="Giulotto E."/>
            <person name="Sigurdsson S."/>
            <person name="Zoli M."/>
            <person name="Gnerre S."/>
            <person name="Imsland F."/>
            <person name="Lear T.L."/>
            <person name="Adelson D.L."/>
            <person name="Bailey E."/>
            <person name="Bellone R.R."/>
            <person name="Bloecker H."/>
            <person name="Distl O."/>
            <person name="Edgar R.C."/>
            <person name="Garber M."/>
            <person name="Leeb T."/>
            <person name="Mauceli E."/>
            <person name="MacLeod J.N."/>
            <person name="Penedo M.C.T."/>
            <person name="Raison J.M."/>
            <person name="Sharpe T."/>
            <person name="Vogel J."/>
            <person name="Andersson L."/>
            <person name="Antczak D.F."/>
            <person name="Biagi T."/>
            <person name="Binns M.M."/>
            <person name="Chowdhary B.P."/>
            <person name="Coleman S.J."/>
            <person name="Della Valle G."/>
            <person name="Fryc S."/>
            <person name="Guerin G."/>
            <person name="Hasegawa T."/>
            <person name="Hill E.W."/>
            <person name="Jurka J."/>
            <person name="Kiialainen A."/>
            <person name="Lindgren G."/>
            <person name="Liu J."/>
            <person name="Magnani E."/>
            <person name="Mickelson J.R."/>
            <person name="Murray J."/>
            <person name="Nergadze S.G."/>
            <person name="Onofrio R."/>
            <person name="Pedroni S."/>
            <person name="Piras M.F."/>
            <person name="Raudsepp T."/>
            <person name="Rocchi M."/>
            <person name="Roeed K.H."/>
            <person name="Ryder O.A."/>
            <person name="Searle S."/>
            <person name="Skow L."/>
            <person name="Swinburne J.E."/>
            <person name="Syvaenen A.C."/>
            <person name="Tozaki T."/>
            <person name="Valberg S.J."/>
            <person name="Vaudin M."/>
            <person name="White J.R."/>
            <person name="Zody M.C."/>
            <person name="Lander E.S."/>
            <person name="Lindblad-Toh K."/>
        </authorList>
    </citation>
    <scope>NUCLEOTIDE SEQUENCE [LARGE SCALE GENOMIC DNA]</scope>
    <source>
        <strain evidence="7 8">Thoroughbred</strain>
    </source>
</reference>
<evidence type="ECO:0000256" key="5">
    <source>
        <dbReference type="ARBA" id="ARBA00023315"/>
    </source>
</evidence>
<protein>
    <submittedName>
        <fullName evidence="7">Serine palmitoyltransferase long chain base subunit 3</fullName>
    </submittedName>
</protein>
<dbReference type="Ensembl" id="ENSECAT00000133437.1">
    <property type="protein sequence ID" value="ENSECAP00000060711.1"/>
    <property type="gene ID" value="ENSECAG00000011822.4"/>
</dbReference>
<evidence type="ECO:0000256" key="3">
    <source>
        <dbReference type="ARBA" id="ARBA00022679"/>
    </source>
</evidence>
<feature type="domain" description="Aminotransferase class I/classII large" evidence="6">
    <location>
        <begin position="5"/>
        <end position="96"/>
    </location>
</feature>
<dbReference type="PANTHER" id="PTHR13693">
    <property type="entry name" value="CLASS II AMINOTRANSFERASE/8-AMINO-7-OXONONANOATE SYNTHASE"/>
    <property type="match status" value="1"/>
</dbReference>
<keyword evidence="5" id="KW-0012">Acyltransferase</keyword>
<dbReference type="InterPro" id="IPR015422">
    <property type="entry name" value="PyrdxlP-dep_Trfase_small"/>
</dbReference>